<keyword evidence="3" id="KW-0813">Transport</keyword>
<dbReference type="EMBL" id="JYBP01000003">
    <property type="protein sequence ID" value="KJE26997.1"/>
    <property type="molecule type" value="Genomic_DNA"/>
</dbReference>
<name>A0A0D8BUC1_GEOKU</name>
<organism evidence="9 10">
    <name type="scientific">Geobacillus kaustophilus</name>
    <dbReference type="NCBI Taxonomy" id="1462"/>
    <lineage>
        <taxon>Bacteria</taxon>
        <taxon>Bacillati</taxon>
        <taxon>Bacillota</taxon>
        <taxon>Bacilli</taxon>
        <taxon>Bacillales</taxon>
        <taxon>Anoxybacillaceae</taxon>
        <taxon>Geobacillus</taxon>
        <taxon>Geobacillus thermoleovorans group</taxon>
    </lineage>
</organism>
<dbReference type="Pfam" id="PF03845">
    <property type="entry name" value="Spore_permease"/>
    <property type="match status" value="1"/>
</dbReference>
<evidence type="ECO:0000256" key="6">
    <source>
        <dbReference type="ARBA" id="ARBA00022989"/>
    </source>
</evidence>
<feature type="transmembrane region" description="Helical" evidence="8">
    <location>
        <begin position="146"/>
        <end position="169"/>
    </location>
</feature>
<dbReference type="RefSeq" id="WP_044731911.1">
    <property type="nucleotide sequence ID" value="NZ_JYBP01000003.1"/>
</dbReference>
<dbReference type="PANTHER" id="PTHR34975:SF2">
    <property type="entry name" value="SPORE GERMINATION PROTEIN A2"/>
    <property type="match status" value="1"/>
</dbReference>
<dbReference type="OrthoDB" id="2380240at2"/>
<evidence type="ECO:0000313" key="10">
    <source>
        <dbReference type="Proteomes" id="UP000032522"/>
    </source>
</evidence>
<keyword evidence="7 8" id="KW-0472">Membrane</keyword>
<comment type="similarity">
    <text evidence="2">Belongs to the amino acid-polyamine-organocation (APC) superfamily. Spore germination protein (SGP) (TC 2.A.3.9) family.</text>
</comment>
<feature type="transmembrane region" description="Helical" evidence="8">
    <location>
        <begin position="86"/>
        <end position="111"/>
    </location>
</feature>
<dbReference type="Proteomes" id="UP000032522">
    <property type="component" value="Unassembled WGS sequence"/>
</dbReference>
<dbReference type="Gene3D" id="1.20.1740.10">
    <property type="entry name" value="Amino acid/polyamine transporter I"/>
    <property type="match status" value="1"/>
</dbReference>
<keyword evidence="6 8" id="KW-1133">Transmembrane helix</keyword>
<protein>
    <submittedName>
        <fullName evidence="9">Spore germination family protein</fullName>
    </submittedName>
</protein>
<comment type="caution">
    <text evidence="9">The sequence shown here is derived from an EMBL/GenBank/DDBJ whole genome shotgun (WGS) entry which is preliminary data.</text>
</comment>
<evidence type="ECO:0000256" key="1">
    <source>
        <dbReference type="ARBA" id="ARBA00004141"/>
    </source>
</evidence>
<feature type="transmembrane region" description="Helical" evidence="8">
    <location>
        <begin position="117"/>
        <end position="139"/>
    </location>
</feature>
<evidence type="ECO:0000256" key="8">
    <source>
        <dbReference type="SAM" id="Phobius"/>
    </source>
</evidence>
<evidence type="ECO:0000256" key="2">
    <source>
        <dbReference type="ARBA" id="ARBA00007998"/>
    </source>
</evidence>
<feature type="transmembrane region" description="Helical" evidence="8">
    <location>
        <begin position="44"/>
        <end position="66"/>
    </location>
</feature>
<evidence type="ECO:0000256" key="4">
    <source>
        <dbReference type="ARBA" id="ARBA00022544"/>
    </source>
</evidence>
<evidence type="ECO:0000256" key="3">
    <source>
        <dbReference type="ARBA" id="ARBA00022448"/>
    </source>
</evidence>
<evidence type="ECO:0000256" key="7">
    <source>
        <dbReference type="ARBA" id="ARBA00023136"/>
    </source>
</evidence>
<dbReference type="PATRIC" id="fig|1462.6.peg.2397"/>
<dbReference type="InterPro" id="IPR004761">
    <property type="entry name" value="Spore_GerAB"/>
</dbReference>
<gene>
    <name evidence="9" type="ORF">LG52_2138</name>
</gene>
<feature type="transmembrane region" description="Helical" evidence="8">
    <location>
        <begin position="310"/>
        <end position="328"/>
    </location>
</feature>
<dbReference type="NCBIfam" id="TIGR00912">
    <property type="entry name" value="2A0309"/>
    <property type="match status" value="1"/>
</dbReference>
<dbReference type="GO" id="GO:0009847">
    <property type="term" value="P:spore germination"/>
    <property type="evidence" value="ECO:0007669"/>
    <property type="project" value="InterPro"/>
</dbReference>
<feature type="transmembrane region" description="Helical" evidence="8">
    <location>
        <begin position="9"/>
        <end position="32"/>
    </location>
</feature>
<evidence type="ECO:0000256" key="5">
    <source>
        <dbReference type="ARBA" id="ARBA00022692"/>
    </source>
</evidence>
<sequence length="370" mass="42354">MKQTIQERFLISPFLVFFVIHATQVGVGALSFQRPLMKEAGQDAWMAVLLAGLAAHVLIWIMYRLLSHSPSGGDLVSLHEQYFGRWIGGALSLGLLFYYALAAFMVLQSYIEIIKVWVFPLMGAWQFSLVFLLLTYYTVSGGFRVVVGLCVWGVVIPLLTIFPMVFFPLEYAQYRNLLPVFDHSFGQLAKASKEMVLQYLGFEMLLMYYPFLKNAPSSQKWAHAANAFTTFIYLVVMLISIVFYNKEQIQHITWPTLTLAKIPEVPFIERMEYIVISIYVLVVFPIIAVSVWAATRVIKQLFAVQQRRSLPVLLACLFVGTLFFQEKTDIEQLTQWTAKAGFYLVVVYVPLLYVYAWTAEKVKKALQQKP</sequence>
<dbReference type="AlphaFoldDB" id="A0A0D8BUC1"/>
<dbReference type="GO" id="GO:0016020">
    <property type="term" value="C:membrane"/>
    <property type="evidence" value="ECO:0007669"/>
    <property type="project" value="UniProtKB-SubCell"/>
</dbReference>
<evidence type="ECO:0000313" key="9">
    <source>
        <dbReference type="EMBL" id="KJE26997.1"/>
    </source>
</evidence>
<keyword evidence="5 8" id="KW-0812">Transmembrane</keyword>
<feature type="transmembrane region" description="Helical" evidence="8">
    <location>
        <begin position="273"/>
        <end position="298"/>
    </location>
</feature>
<proteinExistence type="inferred from homology"/>
<keyword evidence="4" id="KW-0309">Germination</keyword>
<dbReference type="PANTHER" id="PTHR34975">
    <property type="entry name" value="SPORE GERMINATION PROTEIN A2"/>
    <property type="match status" value="1"/>
</dbReference>
<feature type="transmembrane region" description="Helical" evidence="8">
    <location>
        <begin position="340"/>
        <end position="359"/>
    </location>
</feature>
<accession>A0A0D8BUC1</accession>
<comment type="subcellular location">
    <subcellularLocation>
        <location evidence="1">Membrane</location>
        <topology evidence="1">Multi-pass membrane protein</topology>
    </subcellularLocation>
</comment>
<feature type="transmembrane region" description="Helical" evidence="8">
    <location>
        <begin position="224"/>
        <end position="244"/>
    </location>
</feature>
<reference evidence="9 10" key="1">
    <citation type="submission" date="2015-01" db="EMBL/GenBank/DDBJ databases">
        <authorList>
            <person name="Filippidou S."/>
            <person name="Jeanneret N."/>
            <person name="Russel-Delif L."/>
            <person name="Junier T."/>
            <person name="Wunderlin T."/>
            <person name="Molina V."/>
            <person name="Johnson S.L."/>
            <person name="Davenport K.W."/>
            <person name="Chain P.S."/>
            <person name="Dorador C."/>
            <person name="Junier P."/>
        </authorList>
    </citation>
    <scope>NUCLEOTIDE SEQUENCE [LARGE SCALE GENOMIC DNA]</scope>
    <source>
        <strain evidence="9 10">Et7/4</strain>
    </source>
</reference>